<sequence length="273" mass="27963">MRFCFRAIAGLMVIAWALPVVVGQPPELGGPIPGGPIRPQPAKPQLTVKVFKLERGEPGAVVEALNSLLESPDVEVNSPMGPGGLPGSMPGAVPPGGFGGFGGFGAVPPGGQFGFGGLPAPAAGQAGFGGAGQLGAVGCFIGNGGVNTIPVWRATAQARTRSVVVRGSERHLKVAADLVAILDRAANDPLPKLQVVKAFTLKHATAEELAEVINALSFEGVKLATPDVRLLTLVAPDDAVKSIEELVKELDVPGKDNSEPKPKPKPEPKPESK</sequence>
<keyword evidence="4" id="KW-1185">Reference proteome</keyword>
<organism evidence="3 4">
    <name type="scientific">Gemmata palustris</name>
    <dbReference type="NCBI Taxonomy" id="2822762"/>
    <lineage>
        <taxon>Bacteria</taxon>
        <taxon>Pseudomonadati</taxon>
        <taxon>Planctomycetota</taxon>
        <taxon>Planctomycetia</taxon>
        <taxon>Gemmatales</taxon>
        <taxon>Gemmataceae</taxon>
        <taxon>Gemmata</taxon>
    </lineage>
</organism>
<dbReference type="Proteomes" id="UP000676565">
    <property type="component" value="Unassembled WGS sequence"/>
</dbReference>
<dbReference type="InterPro" id="IPR005644">
    <property type="entry name" value="NolW-like"/>
</dbReference>
<feature type="domain" description="NolW-like" evidence="2">
    <location>
        <begin position="196"/>
        <end position="254"/>
    </location>
</feature>
<dbReference type="Gene3D" id="3.30.1370.120">
    <property type="match status" value="2"/>
</dbReference>
<evidence type="ECO:0000313" key="3">
    <source>
        <dbReference type="EMBL" id="MBP3961015.1"/>
    </source>
</evidence>
<evidence type="ECO:0000313" key="4">
    <source>
        <dbReference type="Proteomes" id="UP000676565"/>
    </source>
</evidence>
<reference evidence="3 4" key="1">
    <citation type="submission" date="2021-04" db="EMBL/GenBank/DDBJ databases">
        <authorList>
            <person name="Ivanova A."/>
        </authorList>
    </citation>
    <scope>NUCLEOTIDE SEQUENCE [LARGE SCALE GENOMIC DNA]</scope>
    <source>
        <strain evidence="3 4">G18</strain>
    </source>
</reference>
<feature type="region of interest" description="Disordered" evidence="1">
    <location>
        <begin position="250"/>
        <end position="273"/>
    </location>
</feature>
<dbReference type="InterPro" id="IPR050810">
    <property type="entry name" value="Bact_Secretion_Sys_Channel"/>
</dbReference>
<dbReference type="EMBL" id="JAGKQQ010000002">
    <property type="protein sequence ID" value="MBP3961015.1"/>
    <property type="molecule type" value="Genomic_DNA"/>
</dbReference>
<accession>A0ABS5C4X4</accession>
<name>A0ABS5C4X4_9BACT</name>
<proteinExistence type="predicted"/>
<evidence type="ECO:0000256" key="1">
    <source>
        <dbReference type="SAM" id="MobiDB-lite"/>
    </source>
</evidence>
<dbReference type="PANTHER" id="PTHR30332">
    <property type="entry name" value="PROBABLE GENERAL SECRETION PATHWAY PROTEIN D"/>
    <property type="match status" value="1"/>
</dbReference>
<comment type="caution">
    <text evidence="3">The sequence shown here is derived from an EMBL/GenBank/DDBJ whole genome shotgun (WGS) entry which is preliminary data.</text>
</comment>
<dbReference type="PANTHER" id="PTHR30332:SF17">
    <property type="entry name" value="TYPE IV PILIATION SYSTEM PROTEIN DR_0774-RELATED"/>
    <property type="match status" value="1"/>
</dbReference>
<dbReference type="RefSeq" id="WP_210663595.1">
    <property type="nucleotide sequence ID" value="NZ_JAGKQQ010000002.1"/>
</dbReference>
<dbReference type="InterPro" id="IPR038591">
    <property type="entry name" value="NolW-like_sf"/>
</dbReference>
<protein>
    <recommendedName>
        <fullName evidence="2">NolW-like domain-containing protein</fullName>
    </recommendedName>
</protein>
<gene>
    <name evidence="3" type="ORF">J8F10_37825</name>
</gene>
<dbReference type="Pfam" id="PF03958">
    <property type="entry name" value="Secretin_N"/>
    <property type="match status" value="1"/>
</dbReference>
<evidence type="ECO:0000259" key="2">
    <source>
        <dbReference type="Pfam" id="PF03958"/>
    </source>
</evidence>